<dbReference type="Proteomes" id="UP000087171">
    <property type="component" value="Chromosome Ca5"/>
</dbReference>
<evidence type="ECO:0000256" key="4">
    <source>
        <dbReference type="ARBA" id="ARBA00023125"/>
    </source>
</evidence>
<dbReference type="FunFam" id="1.10.10.60:FF:000047">
    <property type="entry name" value="Myb transcription factor"/>
    <property type="match status" value="1"/>
</dbReference>
<evidence type="ECO:0000256" key="3">
    <source>
        <dbReference type="ARBA" id="ARBA00023015"/>
    </source>
</evidence>
<evidence type="ECO:0000256" key="1">
    <source>
        <dbReference type="ARBA" id="ARBA00004123"/>
    </source>
</evidence>
<dbReference type="CDD" id="cd00167">
    <property type="entry name" value="SANT"/>
    <property type="match status" value="2"/>
</dbReference>
<evidence type="ECO:0000256" key="6">
    <source>
        <dbReference type="ARBA" id="ARBA00023242"/>
    </source>
</evidence>
<dbReference type="Pfam" id="PF00249">
    <property type="entry name" value="Myb_DNA-binding"/>
    <property type="match status" value="2"/>
</dbReference>
<dbReference type="PaxDb" id="3827-XP_004501883.1"/>
<keyword evidence="2" id="KW-0677">Repeat</keyword>
<keyword evidence="9" id="KW-1185">Reference proteome</keyword>
<dbReference type="eggNOG" id="KOG0048">
    <property type="taxonomic scope" value="Eukaryota"/>
</dbReference>
<dbReference type="InterPro" id="IPR001005">
    <property type="entry name" value="SANT/Myb"/>
</dbReference>
<accession>A0A1S2YAD3</accession>
<evidence type="ECO:0000313" key="10">
    <source>
        <dbReference type="RefSeq" id="XP_004501883.1"/>
    </source>
</evidence>
<feature type="domain" description="Myb-like" evidence="7">
    <location>
        <begin position="62"/>
        <end position="112"/>
    </location>
</feature>
<dbReference type="FunFam" id="1.10.10.60:FF:000394">
    <property type="entry name" value="MYB transcription factor"/>
    <property type="match status" value="1"/>
</dbReference>
<dbReference type="PANTHER" id="PTHR47997">
    <property type="entry name" value="MYB DOMAIN PROTEIN 55"/>
    <property type="match status" value="1"/>
</dbReference>
<comment type="subcellular location">
    <subcellularLocation>
        <location evidence="1">Nucleus</location>
    </subcellularLocation>
</comment>
<keyword evidence="4" id="KW-0238">DNA-binding</keyword>
<protein>
    <submittedName>
        <fullName evidence="10">Transcription factor MYB41-like</fullName>
    </submittedName>
</protein>
<dbReference type="InterPro" id="IPR017930">
    <property type="entry name" value="Myb_dom"/>
</dbReference>
<evidence type="ECO:0000256" key="5">
    <source>
        <dbReference type="ARBA" id="ARBA00023163"/>
    </source>
</evidence>
<organism evidence="9 10">
    <name type="scientific">Cicer arietinum</name>
    <name type="common">Chickpea</name>
    <name type="synonym">Garbanzo</name>
    <dbReference type="NCBI Taxonomy" id="3827"/>
    <lineage>
        <taxon>Eukaryota</taxon>
        <taxon>Viridiplantae</taxon>
        <taxon>Streptophyta</taxon>
        <taxon>Embryophyta</taxon>
        <taxon>Tracheophyta</taxon>
        <taxon>Spermatophyta</taxon>
        <taxon>Magnoliopsida</taxon>
        <taxon>eudicotyledons</taxon>
        <taxon>Gunneridae</taxon>
        <taxon>Pentapetalae</taxon>
        <taxon>rosids</taxon>
        <taxon>fabids</taxon>
        <taxon>Fabales</taxon>
        <taxon>Fabaceae</taxon>
        <taxon>Papilionoideae</taxon>
        <taxon>50 kb inversion clade</taxon>
        <taxon>NPAAA clade</taxon>
        <taxon>Hologalegina</taxon>
        <taxon>IRL clade</taxon>
        <taxon>Cicereae</taxon>
        <taxon>Cicer</taxon>
    </lineage>
</organism>
<evidence type="ECO:0000259" key="7">
    <source>
        <dbReference type="PROSITE" id="PS50090"/>
    </source>
</evidence>
<dbReference type="KEGG" id="cam:101512851"/>
<sequence length="353" mass="40450">MGRHSCCLKQKLRKGLWSPEEDEKLFNYITIFGVGSWSSVPKLAGLQRCGKSCRLRWINYLRPDLKRGMFSQQEQNLIISLHQLLGNRWAQIAARLPGRTDNEIKNFWNSCLKKKLMKQGIDPATHKPFLNYESLIKEEKEKSSMLMPLSQSQRFLATPTMHESSLMSDLNHYNNIVDLAALTEASRKFLMNKPAALDLDPLCYFEFQMDVAPFDYNLSLRNYQPTSLEQNQFGSNSNYFFTSMPCVDSSEFSDNNNNSAFLVNESSSNSSSMSVYQGANEAGFSWKSENKYLDPLLQFQVNAVKSEEFNKTSSWQEGLLLTHNNSIDFNACPLRSLSEDHSTEANFDVFQHL</sequence>
<dbReference type="SMART" id="SM00717">
    <property type="entry name" value="SANT"/>
    <property type="match status" value="2"/>
</dbReference>
<dbReference type="PROSITE" id="PS51294">
    <property type="entry name" value="HTH_MYB"/>
    <property type="match status" value="2"/>
</dbReference>
<reference evidence="10" key="2">
    <citation type="submission" date="2025-08" db="UniProtKB">
        <authorList>
            <consortium name="RefSeq"/>
        </authorList>
    </citation>
    <scope>IDENTIFICATION</scope>
    <source>
        <tissue evidence="10">Etiolated seedlings</tissue>
    </source>
</reference>
<dbReference type="PANTHER" id="PTHR47997:SF34">
    <property type="entry name" value="TRANSCRIPTION FACTOR MYB86-LIKE"/>
    <property type="match status" value="1"/>
</dbReference>
<keyword evidence="5" id="KW-0804">Transcription</keyword>
<evidence type="ECO:0000313" key="9">
    <source>
        <dbReference type="Proteomes" id="UP000087171"/>
    </source>
</evidence>
<name>A0A1S2YAD3_CICAR</name>
<dbReference type="GO" id="GO:0000976">
    <property type="term" value="F:transcription cis-regulatory region binding"/>
    <property type="evidence" value="ECO:0007669"/>
    <property type="project" value="UniProtKB-ARBA"/>
</dbReference>
<dbReference type="OrthoDB" id="2143914at2759"/>
<reference evidence="9" key="1">
    <citation type="journal article" date="2013" name="Nat. Biotechnol.">
        <title>Draft genome sequence of chickpea (Cicer arietinum) provides a resource for trait improvement.</title>
        <authorList>
            <person name="Varshney R.K."/>
            <person name="Song C."/>
            <person name="Saxena R.K."/>
            <person name="Azam S."/>
            <person name="Yu S."/>
            <person name="Sharpe A.G."/>
            <person name="Cannon S."/>
            <person name="Baek J."/>
            <person name="Rosen B.D."/>
            <person name="Tar'an B."/>
            <person name="Millan T."/>
            <person name="Zhang X."/>
            <person name="Ramsay L.D."/>
            <person name="Iwata A."/>
            <person name="Wang Y."/>
            <person name="Nelson W."/>
            <person name="Farmer A.D."/>
            <person name="Gaur P.M."/>
            <person name="Soderlund C."/>
            <person name="Penmetsa R.V."/>
            <person name="Xu C."/>
            <person name="Bharti A.K."/>
            <person name="He W."/>
            <person name="Winter P."/>
            <person name="Zhao S."/>
            <person name="Hane J.K."/>
            <person name="Carrasquilla-Garcia N."/>
            <person name="Condie J.A."/>
            <person name="Upadhyaya H.D."/>
            <person name="Luo M.C."/>
            <person name="Thudi M."/>
            <person name="Gowda C.L."/>
            <person name="Singh N.P."/>
            <person name="Lichtenzveig J."/>
            <person name="Gali K.K."/>
            <person name="Rubio J."/>
            <person name="Nadarajan N."/>
            <person name="Dolezel J."/>
            <person name="Bansal K.C."/>
            <person name="Xu X."/>
            <person name="Edwards D."/>
            <person name="Zhang G."/>
            <person name="Kahl G."/>
            <person name="Gil J."/>
            <person name="Singh K.B."/>
            <person name="Datta S.K."/>
            <person name="Jackson S.A."/>
            <person name="Wang J."/>
            <person name="Cook D.R."/>
        </authorList>
    </citation>
    <scope>NUCLEOTIDE SEQUENCE [LARGE SCALE GENOMIC DNA]</scope>
    <source>
        <strain evidence="9">cv. CDC Frontier</strain>
    </source>
</reference>
<gene>
    <name evidence="10" type="primary">LOC101512851</name>
</gene>
<dbReference type="RefSeq" id="XP_004501883.1">
    <property type="nucleotide sequence ID" value="XM_004501826.3"/>
</dbReference>
<dbReference type="SUPFAM" id="SSF46689">
    <property type="entry name" value="Homeodomain-like"/>
    <property type="match status" value="1"/>
</dbReference>
<dbReference type="GO" id="GO:0005634">
    <property type="term" value="C:nucleus"/>
    <property type="evidence" value="ECO:0007669"/>
    <property type="project" value="UniProtKB-SubCell"/>
</dbReference>
<keyword evidence="3" id="KW-0805">Transcription regulation</keyword>
<evidence type="ECO:0000256" key="2">
    <source>
        <dbReference type="ARBA" id="ARBA00022737"/>
    </source>
</evidence>
<evidence type="ECO:0000259" key="8">
    <source>
        <dbReference type="PROSITE" id="PS51294"/>
    </source>
</evidence>
<dbReference type="Gene3D" id="1.10.10.60">
    <property type="entry name" value="Homeodomain-like"/>
    <property type="match status" value="2"/>
</dbReference>
<dbReference type="GeneID" id="101512851"/>
<feature type="domain" description="Myb-like" evidence="7">
    <location>
        <begin position="9"/>
        <end position="61"/>
    </location>
</feature>
<dbReference type="PROSITE" id="PS50090">
    <property type="entry name" value="MYB_LIKE"/>
    <property type="match status" value="2"/>
</dbReference>
<keyword evidence="6" id="KW-0539">Nucleus</keyword>
<feature type="domain" description="HTH myb-type" evidence="8">
    <location>
        <begin position="9"/>
        <end position="61"/>
    </location>
</feature>
<dbReference type="AlphaFoldDB" id="A0A1S2YAD3"/>
<proteinExistence type="predicted"/>
<dbReference type="InterPro" id="IPR051953">
    <property type="entry name" value="Plant_SW-associated_TFs"/>
</dbReference>
<dbReference type="InterPro" id="IPR009057">
    <property type="entry name" value="Homeodomain-like_sf"/>
</dbReference>
<feature type="domain" description="HTH myb-type" evidence="8">
    <location>
        <begin position="62"/>
        <end position="116"/>
    </location>
</feature>